<evidence type="ECO:0000313" key="4">
    <source>
        <dbReference type="Proteomes" id="UP001516400"/>
    </source>
</evidence>
<proteinExistence type="predicted"/>
<feature type="compositionally biased region" description="Basic and acidic residues" evidence="1">
    <location>
        <begin position="97"/>
        <end position="106"/>
    </location>
</feature>
<feature type="region of interest" description="Disordered" evidence="1">
    <location>
        <begin position="138"/>
        <end position="241"/>
    </location>
</feature>
<dbReference type="EMBL" id="JABFTP020000001">
    <property type="protein sequence ID" value="KAL3266959.1"/>
    <property type="molecule type" value="Genomic_DNA"/>
</dbReference>
<name>A0ABD2ML38_9CUCU</name>
<feature type="compositionally biased region" description="Basic and acidic residues" evidence="1">
    <location>
        <begin position="221"/>
        <end position="241"/>
    </location>
</feature>
<feature type="region of interest" description="Disordered" evidence="1">
    <location>
        <begin position="39"/>
        <end position="106"/>
    </location>
</feature>
<evidence type="ECO:0000313" key="3">
    <source>
        <dbReference type="EMBL" id="KAL3266959.1"/>
    </source>
</evidence>
<evidence type="ECO:0000259" key="2">
    <source>
        <dbReference type="Pfam" id="PF12572"/>
    </source>
</evidence>
<gene>
    <name evidence="3" type="ORF">HHI36_011108</name>
</gene>
<dbReference type="InterPro" id="IPR046331">
    <property type="entry name" value="GPAM1-like"/>
</dbReference>
<dbReference type="PANTHER" id="PTHR46370:SF1">
    <property type="entry name" value="GPALPP MOTIFS-CONTAINING PROTEIN 1"/>
    <property type="match status" value="1"/>
</dbReference>
<dbReference type="AlphaFoldDB" id="A0ABD2ML38"/>
<dbReference type="InterPro" id="IPR022226">
    <property type="entry name" value="DUF3752"/>
</dbReference>
<accession>A0ABD2ML38</accession>
<sequence>MNKEEKIYGPILPSKSAEETFHEVIELPDTTNPECESIDNTAYGPVLPPHLQKSKKPEVISVGPQLPPHLKQYHNPEYGSPEESSEDETYGPVLPGQEKKSKAQSALEERALELKLNQLNPGEEKITREEWMIELPTVSASKLGLGPRQFRRNAGPDMSDRSSWTDVAGNKVEKSETVDLKREVEDSELRKRDKEQEKMAKSHKREKESLLELHQKKRKLEKSEAPKERKPFNRETDLQVNKFDDAQKAAVLKKAQLLDDRFSQGKSKFL</sequence>
<organism evidence="3 4">
    <name type="scientific">Cryptolaemus montrouzieri</name>
    <dbReference type="NCBI Taxonomy" id="559131"/>
    <lineage>
        <taxon>Eukaryota</taxon>
        <taxon>Metazoa</taxon>
        <taxon>Ecdysozoa</taxon>
        <taxon>Arthropoda</taxon>
        <taxon>Hexapoda</taxon>
        <taxon>Insecta</taxon>
        <taxon>Pterygota</taxon>
        <taxon>Neoptera</taxon>
        <taxon>Endopterygota</taxon>
        <taxon>Coleoptera</taxon>
        <taxon>Polyphaga</taxon>
        <taxon>Cucujiformia</taxon>
        <taxon>Coccinelloidea</taxon>
        <taxon>Coccinellidae</taxon>
        <taxon>Scymninae</taxon>
        <taxon>Scymnini</taxon>
        <taxon>Cryptolaemus</taxon>
    </lineage>
</organism>
<dbReference type="PANTHER" id="PTHR46370">
    <property type="entry name" value="GPALPP MOTIFS-CONTAINING PROTEIN 1"/>
    <property type="match status" value="1"/>
</dbReference>
<comment type="caution">
    <text evidence="3">The sequence shown here is derived from an EMBL/GenBank/DDBJ whole genome shotgun (WGS) entry which is preliminary data.</text>
</comment>
<protein>
    <recommendedName>
        <fullName evidence="2">DUF3752 domain-containing protein</fullName>
    </recommendedName>
</protein>
<keyword evidence="4" id="KW-1185">Reference proteome</keyword>
<evidence type="ECO:0000256" key="1">
    <source>
        <dbReference type="SAM" id="MobiDB-lite"/>
    </source>
</evidence>
<reference evidence="3 4" key="1">
    <citation type="journal article" date="2021" name="BMC Biol.">
        <title>Horizontally acquired antibacterial genes associated with adaptive radiation of ladybird beetles.</title>
        <authorList>
            <person name="Li H.S."/>
            <person name="Tang X.F."/>
            <person name="Huang Y.H."/>
            <person name="Xu Z.Y."/>
            <person name="Chen M.L."/>
            <person name="Du X.Y."/>
            <person name="Qiu B.Y."/>
            <person name="Chen P.T."/>
            <person name="Zhang W."/>
            <person name="Slipinski A."/>
            <person name="Escalona H.E."/>
            <person name="Waterhouse R.M."/>
            <person name="Zwick A."/>
            <person name="Pang H."/>
        </authorList>
    </citation>
    <scope>NUCLEOTIDE SEQUENCE [LARGE SCALE GENOMIC DNA]</scope>
    <source>
        <strain evidence="3">SYSU2018</strain>
    </source>
</reference>
<feature type="domain" description="DUF3752" evidence="2">
    <location>
        <begin position="145"/>
        <end position="263"/>
    </location>
</feature>
<dbReference type="Proteomes" id="UP001516400">
    <property type="component" value="Unassembled WGS sequence"/>
</dbReference>
<dbReference type="Pfam" id="PF12572">
    <property type="entry name" value="DUF3752"/>
    <property type="match status" value="1"/>
</dbReference>
<feature type="compositionally biased region" description="Basic and acidic residues" evidence="1">
    <location>
        <begin position="171"/>
        <end position="214"/>
    </location>
</feature>